<feature type="region of interest" description="Disordered" evidence="1">
    <location>
        <begin position="36"/>
        <end position="72"/>
    </location>
</feature>
<protein>
    <submittedName>
        <fullName evidence="2">Uncharacterized protein</fullName>
    </submittedName>
</protein>
<accession>A0AAV7SDA1</accession>
<comment type="caution">
    <text evidence="2">The sequence shown here is derived from an EMBL/GenBank/DDBJ whole genome shotgun (WGS) entry which is preliminary data.</text>
</comment>
<dbReference type="EMBL" id="JANPWB010000008">
    <property type="protein sequence ID" value="KAJ1162914.1"/>
    <property type="molecule type" value="Genomic_DNA"/>
</dbReference>
<dbReference type="AlphaFoldDB" id="A0AAV7SDA1"/>
<name>A0AAV7SDA1_PLEWA</name>
<organism evidence="2 3">
    <name type="scientific">Pleurodeles waltl</name>
    <name type="common">Iberian ribbed newt</name>
    <dbReference type="NCBI Taxonomy" id="8319"/>
    <lineage>
        <taxon>Eukaryota</taxon>
        <taxon>Metazoa</taxon>
        <taxon>Chordata</taxon>
        <taxon>Craniata</taxon>
        <taxon>Vertebrata</taxon>
        <taxon>Euteleostomi</taxon>
        <taxon>Amphibia</taxon>
        <taxon>Batrachia</taxon>
        <taxon>Caudata</taxon>
        <taxon>Salamandroidea</taxon>
        <taxon>Salamandridae</taxon>
        <taxon>Pleurodelinae</taxon>
        <taxon>Pleurodeles</taxon>
    </lineage>
</organism>
<keyword evidence="3" id="KW-1185">Reference proteome</keyword>
<sequence length="165" mass="18114">METRGGVTRSRDSKDFFEEKQLVTLRPNTRWRAIAEHAYLQRQMPSNKEDTGKSDKSSGDKKKKKTNVDEEDLDVEDLITQILRDRPPTYGAHEEGPSTSSVLFAPAQVTATVGPGQTSNGQLAVNIPSGPNALLSQRYLKGIQLNQAERGSVRVSLEIFGDGGT</sequence>
<reference evidence="2" key="1">
    <citation type="journal article" date="2022" name="bioRxiv">
        <title>Sequencing and chromosome-scale assembly of the giantPleurodeles waltlgenome.</title>
        <authorList>
            <person name="Brown T."/>
            <person name="Elewa A."/>
            <person name="Iarovenko S."/>
            <person name="Subramanian E."/>
            <person name="Araus A.J."/>
            <person name="Petzold A."/>
            <person name="Susuki M."/>
            <person name="Suzuki K.-i.T."/>
            <person name="Hayashi T."/>
            <person name="Toyoda A."/>
            <person name="Oliveira C."/>
            <person name="Osipova E."/>
            <person name="Leigh N.D."/>
            <person name="Simon A."/>
            <person name="Yun M.H."/>
        </authorList>
    </citation>
    <scope>NUCLEOTIDE SEQUENCE</scope>
    <source>
        <strain evidence="2">20211129_DDA</strain>
        <tissue evidence="2">Liver</tissue>
    </source>
</reference>
<feature type="compositionally biased region" description="Basic and acidic residues" evidence="1">
    <location>
        <begin position="47"/>
        <end position="60"/>
    </location>
</feature>
<evidence type="ECO:0000313" key="2">
    <source>
        <dbReference type="EMBL" id="KAJ1162914.1"/>
    </source>
</evidence>
<feature type="region of interest" description="Disordered" evidence="1">
    <location>
        <begin position="1"/>
        <end position="20"/>
    </location>
</feature>
<gene>
    <name evidence="2" type="ORF">NDU88_003378</name>
</gene>
<proteinExistence type="predicted"/>
<dbReference type="Proteomes" id="UP001066276">
    <property type="component" value="Chromosome 4_2"/>
</dbReference>
<evidence type="ECO:0000313" key="3">
    <source>
        <dbReference type="Proteomes" id="UP001066276"/>
    </source>
</evidence>
<evidence type="ECO:0000256" key="1">
    <source>
        <dbReference type="SAM" id="MobiDB-lite"/>
    </source>
</evidence>